<dbReference type="Gene3D" id="2.40.10.10">
    <property type="entry name" value="Trypsin-like serine proteases"/>
    <property type="match status" value="2"/>
</dbReference>
<dbReference type="InterPro" id="IPR045450">
    <property type="entry name" value="VMAP_C"/>
</dbReference>
<dbReference type="Proteomes" id="UP000037084">
    <property type="component" value="Unassembled WGS sequence"/>
</dbReference>
<evidence type="ECO:0000259" key="2">
    <source>
        <dbReference type="Pfam" id="PF20028"/>
    </source>
</evidence>
<dbReference type="InterPro" id="IPR043504">
    <property type="entry name" value="Peptidase_S1_PA_chymotrypsin"/>
</dbReference>
<feature type="region of interest" description="Disordered" evidence="1">
    <location>
        <begin position="397"/>
        <end position="422"/>
    </location>
</feature>
<reference evidence="4" key="1">
    <citation type="submission" date="2015-07" db="EMBL/GenBank/DDBJ databases">
        <authorList>
            <consortium name="Consortium for Microbial Forensics and Genomics (microFORGE)"/>
            <person name="Knight B.M."/>
            <person name="Roberts D.P."/>
            <person name="Lin D."/>
            <person name="Hari K."/>
            <person name="Fletcher J."/>
            <person name="Melcher U."/>
            <person name="Blagden T."/>
            <person name="Winegar R.A."/>
        </authorList>
    </citation>
    <scope>NUCLEOTIDE SEQUENCE [LARGE SCALE GENOMIC DNA]</scope>
    <source>
        <strain evidence="4">NRRL B-1447</strain>
    </source>
</reference>
<dbReference type="Pfam" id="PF20028">
    <property type="entry name" value="VMAP-C"/>
    <property type="match status" value="1"/>
</dbReference>
<dbReference type="PATRIC" id="fig|1961.12.peg.565"/>
<feature type="domain" description="vWA-MoxR associated protein C-terminal" evidence="2">
    <location>
        <begin position="443"/>
        <end position="718"/>
    </location>
</feature>
<name>A0A0L8N4T1_STRVG</name>
<dbReference type="InterPro" id="IPR009003">
    <property type="entry name" value="Peptidase_S1_PA"/>
</dbReference>
<dbReference type="Pfam" id="PF13365">
    <property type="entry name" value="Trypsin_2"/>
    <property type="match status" value="1"/>
</dbReference>
<protein>
    <recommendedName>
        <fullName evidence="2">vWA-MoxR associated protein C-terminal domain-containing protein</fullName>
    </recommendedName>
</protein>
<sequence>MTDGRTTGSARAFELLEPLVQAATVRVHAPPGGYENPRSHRTGPTWGSGFFIAPGWVLTCAHVVGEGGAAVRLTGREVGITFSAGSLTGTVTGRVECVLPERLEERRPGRHALWDLPDLALVRVLAPVSHACVWLTDRSRPRFDEVAYFGCTEDLGTPEITGRTTRLRGTAGNGAAIRLGDDDEIEPGMSGGPVVDLARGEVVGVLKARRQTGGGGLAVSVVQLRTLPMAARGQIGLYRRIMQAHDLYHYDQHLSDLDNRRTWTDVHGELPPEEGDPYAGRGRLTPGERTTLCGLLAELPPPGSSEVVRALVEAARGEEPDPLPPAPLSWRDGLGLLHDPPGGTGEAAAMLRYATDVSVADYREPATPGADEELWDWVRATAERLWRPLRRELGERHERGLAERERRRRASAGRAVHGTARRAGGLPSGASVLLEVWAHGWEDLYDWRVSVLAGPEHAGRVTPVDSGVRATLAGLPEALRVPLAESFRRCDTHEAAALLEVAVAPELFGLAVDAWVVVGGVPLGVQRPVVLRHPAGAAGAAGTAAATGAAGAAGTARAAGAARTAGAAGPNPGGAREHPADREGTDAAARWARVQAGPLQDERADCAGGRPRSPATEWLTGLPDNTVPVHCRAADQEPTLGSLHAVRDAGYGVVVTRRPPPEPGASCAPFHRGLREELADAGRAEVLPLRFQTLRGRAYGADPDAYWAAGAGLVWEDPARPLPEEDPLQGDL</sequence>
<gene>
    <name evidence="3" type="ORF">ADK75_02685</name>
</gene>
<organism evidence="3 4">
    <name type="scientific">Streptomyces virginiae</name>
    <name type="common">Streptomyces cinnamonensis</name>
    <dbReference type="NCBI Taxonomy" id="1961"/>
    <lineage>
        <taxon>Bacteria</taxon>
        <taxon>Bacillati</taxon>
        <taxon>Actinomycetota</taxon>
        <taxon>Actinomycetes</taxon>
        <taxon>Kitasatosporales</taxon>
        <taxon>Streptomycetaceae</taxon>
        <taxon>Streptomyces</taxon>
    </lineage>
</organism>
<dbReference type="EMBL" id="LGUV01000002">
    <property type="protein sequence ID" value="KOG57664.1"/>
    <property type="molecule type" value="Genomic_DNA"/>
</dbReference>
<evidence type="ECO:0000313" key="3">
    <source>
        <dbReference type="EMBL" id="KOG57664.1"/>
    </source>
</evidence>
<evidence type="ECO:0000313" key="4">
    <source>
        <dbReference type="Proteomes" id="UP000037084"/>
    </source>
</evidence>
<comment type="caution">
    <text evidence="3">The sequence shown here is derived from an EMBL/GenBank/DDBJ whole genome shotgun (WGS) entry which is preliminary data.</text>
</comment>
<feature type="region of interest" description="Disordered" evidence="1">
    <location>
        <begin position="602"/>
        <end position="621"/>
    </location>
</feature>
<evidence type="ECO:0000256" key="1">
    <source>
        <dbReference type="SAM" id="MobiDB-lite"/>
    </source>
</evidence>
<feature type="compositionally biased region" description="Low complexity" evidence="1">
    <location>
        <begin position="563"/>
        <end position="574"/>
    </location>
</feature>
<accession>A0A0L8N4T1</accession>
<dbReference type="OrthoDB" id="3630272at2"/>
<dbReference type="AlphaFoldDB" id="A0A0L8N4T1"/>
<proteinExistence type="predicted"/>
<feature type="region of interest" description="Disordered" evidence="1">
    <location>
        <begin position="563"/>
        <end position="586"/>
    </location>
</feature>
<dbReference type="SUPFAM" id="SSF50494">
    <property type="entry name" value="Trypsin-like serine proteases"/>
    <property type="match status" value="1"/>
</dbReference>
<feature type="compositionally biased region" description="Basic and acidic residues" evidence="1">
    <location>
        <begin position="575"/>
        <end position="585"/>
    </location>
</feature>